<dbReference type="EMBL" id="JAGEUA010000002">
    <property type="protein sequence ID" value="KAL1006339.1"/>
    <property type="molecule type" value="Genomic_DNA"/>
</dbReference>
<gene>
    <name evidence="1" type="ORF">UPYG_G00071060</name>
</gene>
<keyword evidence="2" id="KW-1185">Reference proteome</keyword>
<evidence type="ECO:0000313" key="1">
    <source>
        <dbReference type="EMBL" id="KAL1006339.1"/>
    </source>
</evidence>
<protein>
    <submittedName>
        <fullName evidence="1">Uncharacterized protein</fullName>
    </submittedName>
</protein>
<dbReference type="Proteomes" id="UP001557470">
    <property type="component" value="Unassembled WGS sequence"/>
</dbReference>
<organism evidence="1 2">
    <name type="scientific">Umbra pygmaea</name>
    <name type="common">Eastern mudminnow</name>
    <dbReference type="NCBI Taxonomy" id="75934"/>
    <lineage>
        <taxon>Eukaryota</taxon>
        <taxon>Metazoa</taxon>
        <taxon>Chordata</taxon>
        <taxon>Craniata</taxon>
        <taxon>Vertebrata</taxon>
        <taxon>Euteleostomi</taxon>
        <taxon>Actinopterygii</taxon>
        <taxon>Neopterygii</taxon>
        <taxon>Teleostei</taxon>
        <taxon>Protacanthopterygii</taxon>
        <taxon>Esociformes</taxon>
        <taxon>Umbridae</taxon>
        <taxon>Umbra</taxon>
    </lineage>
</organism>
<sequence length="79" mass="8880">MILISDFLEQECFPNVNNKPIKHQIINPKHCYKRCGAIVESQTKKLCCRNIFPPLAIPTDPALSAALQLLGQIRTFTKG</sequence>
<accession>A0ABD0XBU1</accession>
<proteinExistence type="predicted"/>
<name>A0ABD0XBU1_UMBPY</name>
<comment type="caution">
    <text evidence="1">The sequence shown here is derived from an EMBL/GenBank/DDBJ whole genome shotgun (WGS) entry which is preliminary data.</text>
</comment>
<dbReference type="AlphaFoldDB" id="A0ABD0XBU1"/>
<reference evidence="1 2" key="1">
    <citation type="submission" date="2024-06" db="EMBL/GenBank/DDBJ databases">
        <authorList>
            <person name="Pan Q."/>
            <person name="Wen M."/>
            <person name="Jouanno E."/>
            <person name="Zahm M."/>
            <person name="Klopp C."/>
            <person name="Cabau C."/>
            <person name="Louis A."/>
            <person name="Berthelot C."/>
            <person name="Parey E."/>
            <person name="Roest Crollius H."/>
            <person name="Montfort J."/>
            <person name="Robinson-Rechavi M."/>
            <person name="Bouchez O."/>
            <person name="Lampietro C."/>
            <person name="Lopez Roques C."/>
            <person name="Donnadieu C."/>
            <person name="Postlethwait J."/>
            <person name="Bobe J."/>
            <person name="Verreycken H."/>
            <person name="Guiguen Y."/>
        </authorList>
    </citation>
    <scope>NUCLEOTIDE SEQUENCE [LARGE SCALE GENOMIC DNA]</scope>
    <source>
        <strain evidence="1">Up_M1</strain>
        <tissue evidence="1">Testis</tissue>
    </source>
</reference>
<evidence type="ECO:0000313" key="2">
    <source>
        <dbReference type="Proteomes" id="UP001557470"/>
    </source>
</evidence>